<dbReference type="Proteomes" id="UP001523392">
    <property type="component" value="Unassembled WGS sequence"/>
</dbReference>
<keyword evidence="2" id="KW-0472">Membrane</keyword>
<sequence>LGIQPAPPEGLRLDGTQQDRLSLGGGRLAERPGGRRRARRRLARRLRWALLASALLHLGLALLAVIAPWWKEKPPEPLPPPAYAMYFESGEQGRPAEPEGAAPATPPPPPSVAAPQAPPVPEAVQPPSPPPPPPAPPRL</sequence>
<evidence type="ECO:0000256" key="1">
    <source>
        <dbReference type="SAM" id="MobiDB-lite"/>
    </source>
</evidence>
<evidence type="ECO:0000256" key="2">
    <source>
        <dbReference type="SAM" id="Phobius"/>
    </source>
</evidence>
<feature type="region of interest" description="Disordered" evidence="1">
    <location>
        <begin position="80"/>
        <end position="139"/>
    </location>
</feature>
<feature type="compositionally biased region" description="Pro residues" evidence="1">
    <location>
        <begin position="104"/>
        <end position="139"/>
    </location>
</feature>
<feature type="non-terminal residue" evidence="3">
    <location>
        <position position="139"/>
    </location>
</feature>
<comment type="caution">
    <text evidence="3">The sequence shown here is derived from an EMBL/GenBank/DDBJ whole genome shotgun (WGS) entry which is preliminary data.</text>
</comment>
<feature type="transmembrane region" description="Helical" evidence="2">
    <location>
        <begin position="46"/>
        <end position="70"/>
    </location>
</feature>
<feature type="non-terminal residue" evidence="3">
    <location>
        <position position="1"/>
    </location>
</feature>
<keyword evidence="4" id="KW-1185">Reference proteome</keyword>
<proteinExistence type="predicted"/>
<evidence type="ECO:0000313" key="4">
    <source>
        <dbReference type="Proteomes" id="UP001523392"/>
    </source>
</evidence>
<accession>A0ABT1DCU7</accession>
<evidence type="ECO:0000313" key="3">
    <source>
        <dbReference type="EMBL" id="MCO6419050.1"/>
    </source>
</evidence>
<feature type="region of interest" description="Disordered" evidence="1">
    <location>
        <begin position="1"/>
        <end position="38"/>
    </location>
</feature>
<name>A0ABT1DCU7_9PROT</name>
<dbReference type="EMBL" id="JAFIRR010000167">
    <property type="protein sequence ID" value="MCO6419050.1"/>
    <property type="molecule type" value="Genomic_DNA"/>
</dbReference>
<keyword evidence="2" id="KW-0812">Transmembrane</keyword>
<keyword evidence="2" id="KW-1133">Transmembrane helix</keyword>
<protein>
    <recommendedName>
        <fullName evidence="5">Energy transducer TonB</fullName>
    </recommendedName>
</protein>
<evidence type="ECO:0008006" key="5">
    <source>
        <dbReference type="Google" id="ProtNLM"/>
    </source>
</evidence>
<organism evidence="3 4">
    <name type="scientific">Siccirubricoccus soli</name>
    <dbReference type="NCBI Taxonomy" id="2899147"/>
    <lineage>
        <taxon>Bacteria</taxon>
        <taxon>Pseudomonadati</taxon>
        <taxon>Pseudomonadota</taxon>
        <taxon>Alphaproteobacteria</taxon>
        <taxon>Acetobacterales</taxon>
        <taxon>Roseomonadaceae</taxon>
        <taxon>Siccirubricoccus</taxon>
    </lineage>
</organism>
<reference evidence="3 4" key="1">
    <citation type="submission" date="2021-12" db="EMBL/GenBank/DDBJ databases">
        <title>Siccirubricoccus leaddurans sp. nov., a high concentration Zn2+ tolerance bacterium.</title>
        <authorList>
            <person name="Cao Y."/>
        </authorList>
    </citation>
    <scope>NUCLEOTIDE SEQUENCE [LARGE SCALE GENOMIC DNA]</scope>
    <source>
        <strain evidence="3 4">KC 17139</strain>
    </source>
</reference>
<gene>
    <name evidence="3" type="ORF">JYK14_23240</name>
</gene>